<dbReference type="Pfam" id="PF12698">
    <property type="entry name" value="ABC2_membrane_3"/>
    <property type="match status" value="1"/>
</dbReference>
<dbReference type="InterPro" id="IPR013525">
    <property type="entry name" value="ABC2_TM"/>
</dbReference>
<keyword evidence="5 6" id="KW-0472">Membrane</keyword>
<feature type="non-terminal residue" evidence="8">
    <location>
        <position position="281"/>
    </location>
</feature>
<sequence length="281" mass="30750">PVSQAFTDETLANVPTLEVANYDDTATARKDLKFGDLTAYVVIPQGFGEQVSQSWEGKETNITLDITYDESDIMVSEQIISIINAVTRSFARIEIPITINANPIHIETEITYADFMGPGIIVFGILILIPTSARIMVRDKEKGFLSRLLTTPARPLDFISGYSLCLVVIAIAQIIIFMVGAWSLGMAIVGSPWLAFLIFFFTGLCSIGIGMVVASLSKSENQAEPLCWLFSMPLAMLSGCWFSIEMLPSYLRAAAYAFPYAHTIESARAVLIRGVGLEVIS</sequence>
<comment type="subcellular location">
    <subcellularLocation>
        <location evidence="1">Cell membrane</location>
        <topology evidence="1">Multi-pass membrane protein</topology>
    </subcellularLocation>
</comment>
<feature type="transmembrane region" description="Helical" evidence="6">
    <location>
        <begin position="226"/>
        <end position="244"/>
    </location>
</feature>
<evidence type="ECO:0000259" key="7">
    <source>
        <dbReference type="Pfam" id="PF12698"/>
    </source>
</evidence>
<dbReference type="GO" id="GO:0043190">
    <property type="term" value="C:ATP-binding cassette (ABC) transporter complex"/>
    <property type="evidence" value="ECO:0007669"/>
    <property type="project" value="InterPro"/>
</dbReference>
<proteinExistence type="predicted"/>
<comment type="caution">
    <text evidence="8">The sequence shown here is derived from an EMBL/GenBank/DDBJ whole genome shotgun (WGS) entry which is preliminary data.</text>
</comment>
<dbReference type="EMBL" id="BARU01021885">
    <property type="protein sequence ID" value="GAH50441.1"/>
    <property type="molecule type" value="Genomic_DNA"/>
</dbReference>
<protein>
    <recommendedName>
        <fullName evidence="7">ABC-2 type transporter transmembrane domain-containing protein</fullName>
    </recommendedName>
</protein>
<gene>
    <name evidence="8" type="ORF">S03H2_35744</name>
</gene>
<feature type="non-terminal residue" evidence="8">
    <location>
        <position position="1"/>
    </location>
</feature>
<keyword evidence="4 6" id="KW-1133">Transmembrane helix</keyword>
<evidence type="ECO:0000256" key="2">
    <source>
        <dbReference type="ARBA" id="ARBA00022475"/>
    </source>
</evidence>
<feature type="domain" description="ABC-2 type transporter transmembrane" evidence="7">
    <location>
        <begin position="9"/>
        <end position="271"/>
    </location>
</feature>
<dbReference type="PANTHER" id="PTHR30294:SF38">
    <property type="entry name" value="TRANSPORT PERMEASE PROTEIN"/>
    <property type="match status" value="1"/>
</dbReference>
<reference evidence="8" key="1">
    <citation type="journal article" date="2014" name="Front. Microbiol.">
        <title>High frequency of phylogenetically diverse reductive dehalogenase-homologous genes in deep subseafloor sedimentary metagenomes.</title>
        <authorList>
            <person name="Kawai M."/>
            <person name="Futagami T."/>
            <person name="Toyoda A."/>
            <person name="Takaki Y."/>
            <person name="Nishi S."/>
            <person name="Hori S."/>
            <person name="Arai W."/>
            <person name="Tsubouchi T."/>
            <person name="Morono Y."/>
            <person name="Uchiyama I."/>
            <person name="Ito T."/>
            <person name="Fujiyama A."/>
            <person name="Inagaki F."/>
            <person name="Takami H."/>
        </authorList>
    </citation>
    <scope>NUCLEOTIDE SEQUENCE</scope>
    <source>
        <strain evidence="8">Expedition CK06-06</strain>
    </source>
</reference>
<dbReference type="PRINTS" id="PR00164">
    <property type="entry name" value="ABC2TRNSPORT"/>
</dbReference>
<evidence type="ECO:0000313" key="8">
    <source>
        <dbReference type="EMBL" id="GAH50441.1"/>
    </source>
</evidence>
<evidence type="ECO:0000256" key="6">
    <source>
        <dbReference type="SAM" id="Phobius"/>
    </source>
</evidence>
<evidence type="ECO:0000256" key="4">
    <source>
        <dbReference type="ARBA" id="ARBA00022989"/>
    </source>
</evidence>
<dbReference type="GO" id="GO:0140359">
    <property type="term" value="F:ABC-type transporter activity"/>
    <property type="evidence" value="ECO:0007669"/>
    <property type="project" value="InterPro"/>
</dbReference>
<organism evidence="8">
    <name type="scientific">marine sediment metagenome</name>
    <dbReference type="NCBI Taxonomy" id="412755"/>
    <lineage>
        <taxon>unclassified sequences</taxon>
        <taxon>metagenomes</taxon>
        <taxon>ecological metagenomes</taxon>
    </lineage>
</organism>
<feature type="transmembrane region" description="Helical" evidence="6">
    <location>
        <begin position="193"/>
        <end position="214"/>
    </location>
</feature>
<keyword evidence="2" id="KW-1003">Cell membrane</keyword>
<evidence type="ECO:0000256" key="5">
    <source>
        <dbReference type="ARBA" id="ARBA00023136"/>
    </source>
</evidence>
<name>X1FXQ8_9ZZZZ</name>
<dbReference type="InterPro" id="IPR000412">
    <property type="entry name" value="ABC_2_transport"/>
</dbReference>
<evidence type="ECO:0000256" key="3">
    <source>
        <dbReference type="ARBA" id="ARBA00022692"/>
    </source>
</evidence>
<dbReference type="Gene3D" id="3.40.1710.10">
    <property type="entry name" value="abc type-2 transporter like domain"/>
    <property type="match status" value="1"/>
</dbReference>
<feature type="transmembrane region" description="Helical" evidence="6">
    <location>
        <begin position="115"/>
        <end position="137"/>
    </location>
</feature>
<dbReference type="AlphaFoldDB" id="X1FXQ8"/>
<evidence type="ECO:0000256" key="1">
    <source>
        <dbReference type="ARBA" id="ARBA00004651"/>
    </source>
</evidence>
<dbReference type="InterPro" id="IPR051449">
    <property type="entry name" value="ABC-2_transporter_component"/>
</dbReference>
<keyword evidence="3 6" id="KW-0812">Transmembrane</keyword>
<dbReference type="PANTHER" id="PTHR30294">
    <property type="entry name" value="MEMBRANE COMPONENT OF ABC TRANSPORTER YHHJ-RELATED"/>
    <property type="match status" value="1"/>
</dbReference>
<feature type="transmembrane region" description="Helical" evidence="6">
    <location>
        <begin position="158"/>
        <end position="181"/>
    </location>
</feature>
<accession>X1FXQ8</accession>